<dbReference type="InterPro" id="IPR009014">
    <property type="entry name" value="Transketo_C/PFOR_II"/>
</dbReference>
<dbReference type="InterPro" id="IPR033412">
    <property type="entry name" value="PFOR_II"/>
</dbReference>
<keyword evidence="5" id="KW-1185">Reference proteome</keyword>
<accession>A0A1W1YZR8</accession>
<keyword evidence="1" id="KW-0560">Oxidoreductase</keyword>
<evidence type="ECO:0000256" key="1">
    <source>
        <dbReference type="ARBA" id="ARBA00023002"/>
    </source>
</evidence>
<dbReference type="Proteomes" id="UP000192738">
    <property type="component" value="Unassembled WGS sequence"/>
</dbReference>
<proteinExistence type="predicted"/>
<dbReference type="PANTHER" id="PTHR43088:SF1">
    <property type="entry name" value="SUBUNIT OF PYRUVATE:FLAVODOXIN OXIDOREDUCTASE"/>
    <property type="match status" value="1"/>
</dbReference>
<sequence length="358" mass="38685">MEHLLEKQLMKGNEAIGEAAVIAGCRYYFGYPITPQSELIEYMARRLPAVGGTFLQAESEIAAINMVYGAAGAGARVMTSSSSPGVSLKQEGISYIAAGELPCVIVNIMRGGPGLGGIQPGQADYFQATKGGGHGDYHCIVVAPSSVQEMTDLTIHAFNLADQYRNPVMILGDGALGQMIEPVTFLDIPQFTADKSWATTGMGERNKPNSINTLYLEPETLEQVNTKLQHKYQVIEQQEVRWETSYTDDADLILVAYGITSRIATSAVEMARAAGHKVGLFRPITLWPFPKQALADIVAKASAVLTVELSAGQMVEDVNLAIKCSKPVYFHGRTGGMMMSSRDIYEKIVDILVAGRGE</sequence>
<feature type="domain" description="Pyruvate:ferredoxin oxidoreductase core" evidence="3">
    <location>
        <begin position="250"/>
        <end position="344"/>
    </location>
</feature>
<evidence type="ECO:0000313" key="4">
    <source>
        <dbReference type="EMBL" id="SMC41695.1"/>
    </source>
</evidence>
<dbReference type="AlphaFoldDB" id="A0A1W1YZR8"/>
<dbReference type="SUPFAM" id="SSF52518">
    <property type="entry name" value="Thiamin diphosphate-binding fold (THDP-binding)"/>
    <property type="match status" value="1"/>
</dbReference>
<dbReference type="InterPro" id="IPR029061">
    <property type="entry name" value="THDP-binding"/>
</dbReference>
<dbReference type="NCBIfam" id="NF005507">
    <property type="entry name" value="PRK07119.1"/>
    <property type="match status" value="1"/>
</dbReference>
<dbReference type="SUPFAM" id="SSF52922">
    <property type="entry name" value="TK C-terminal domain-like"/>
    <property type="match status" value="1"/>
</dbReference>
<dbReference type="Pfam" id="PF01855">
    <property type="entry name" value="POR_N"/>
    <property type="match status" value="1"/>
</dbReference>
<dbReference type="Gene3D" id="3.40.50.920">
    <property type="match status" value="1"/>
</dbReference>
<dbReference type="Gene3D" id="3.40.50.970">
    <property type="match status" value="1"/>
</dbReference>
<dbReference type="InterPro" id="IPR052368">
    <property type="entry name" value="2-oxoacid_oxidoreductase"/>
</dbReference>
<feature type="domain" description="Pyruvate flavodoxin/ferredoxin oxidoreductase pyrimidine binding" evidence="2">
    <location>
        <begin position="19"/>
        <end position="236"/>
    </location>
</feature>
<name>A0A1W1YZR8_9FIRM</name>
<dbReference type="Pfam" id="PF17147">
    <property type="entry name" value="PFOR_II"/>
    <property type="match status" value="1"/>
</dbReference>
<organism evidence="4 5">
    <name type="scientific">Sporomusa malonica</name>
    <dbReference type="NCBI Taxonomy" id="112901"/>
    <lineage>
        <taxon>Bacteria</taxon>
        <taxon>Bacillati</taxon>
        <taxon>Bacillota</taxon>
        <taxon>Negativicutes</taxon>
        <taxon>Selenomonadales</taxon>
        <taxon>Sporomusaceae</taxon>
        <taxon>Sporomusa</taxon>
    </lineage>
</organism>
<gene>
    <name evidence="4" type="ORF">SAMN04488500_102331</name>
</gene>
<protein>
    <submittedName>
        <fullName evidence="4">2-oxoglutarate ferredoxin oxidoreductase subunit alpha</fullName>
    </submittedName>
</protein>
<dbReference type="STRING" id="112901.SAMN04488500_102331"/>
<evidence type="ECO:0000313" key="5">
    <source>
        <dbReference type="Proteomes" id="UP000192738"/>
    </source>
</evidence>
<evidence type="ECO:0000259" key="2">
    <source>
        <dbReference type="Pfam" id="PF01855"/>
    </source>
</evidence>
<dbReference type="CDD" id="cd07034">
    <property type="entry name" value="TPP_PYR_PFOR_IOR-alpha_like"/>
    <property type="match status" value="1"/>
</dbReference>
<dbReference type="InterPro" id="IPR002880">
    <property type="entry name" value="Pyrv_Fd/Flavodoxin_OxRdtase_N"/>
</dbReference>
<reference evidence="4 5" key="1">
    <citation type="submission" date="2017-04" db="EMBL/GenBank/DDBJ databases">
        <authorList>
            <person name="Afonso C.L."/>
            <person name="Miller P.J."/>
            <person name="Scott M.A."/>
            <person name="Spackman E."/>
            <person name="Goraichik I."/>
            <person name="Dimitrov K.M."/>
            <person name="Suarez D.L."/>
            <person name="Swayne D.E."/>
        </authorList>
    </citation>
    <scope>NUCLEOTIDE SEQUENCE [LARGE SCALE GENOMIC DNA]</scope>
    <source>
        <strain evidence="4 5">DSM 5090</strain>
    </source>
</reference>
<dbReference type="GO" id="GO:0016491">
    <property type="term" value="F:oxidoreductase activity"/>
    <property type="evidence" value="ECO:0007669"/>
    <property type="project" value="UniProtKB-KW"/>
</dbReference>
<dbReference type="EMBL" id="FWXI01000002">
    <property type="protein sequence ID" value="SMC41695.1"/>
    <property type="molecule type" value="Genomic_DNA"/>
</dbReference>
<evidence type="ECO:0000259" key="3">
    <source>
        <dbReference type="Pfam" id="PF17147"/>
    </source>
</evidence>
<dbReference type="PANTHER" id="PTHR43088">
    <property type="entry name" value="SUBUNIT OF PYRUVATE:FLAVODOXIN OXIDOREDUCTASE-RELATED"/>
    <property type="match status" value="1"/>
</dbReference>